<evidence type="ECO:0000313" key="1">
    <source>
        <dbReference type="Proteomes" id="UP000887564"/>
    </source>
</evidence>
<proteinExistence type="predicted"/>
<organism evidence="1 2">
    <name type="scientific">Parascaris equorum</name>
    <name type="common">Equine roundworm</name>
    <dbReference type="NCBI Taxonomy" id="6256"/>
    <lineage>
        <taxon>Eukaryota</taxon>
        <taxon>Metazoa</taxon>
        <taxon>Ecdysozoa</taxon>
        <taxon>Nematoda</taxon>
        <taxon>Chromadorea</taxon>
        <taxon>Rhabditida</taxon>
        <taxon>Spirurina</taxon>
        <taxon>Ascaridomorpha</taxon>
        <taxon>Ascaridoidea</taxon>
        <taxon>Ascarididae</taxon>
        <taxon>Parascaris</taxon>
    </lineage>
</organism>
<dbReference type="WBParaSite" id="PEQ_0000314201-mRNA-1">
    <property type="protein sequence ID" value="PEQ_0000314201-mRNA-1"/>
    <property type="gene ID" value="PEQ_0000314201"/>
</dbReference>
<protein>
    <submittedName>
        <fullName evidence="2">Uncharacterized protein</fullName>
    </submittedName>
</protein>
<dbReference type="AlphaFoldDB" id="A0A914R906"/>
<accession>A0A914R906</accession>
<name>A0A914R906_PAREQ</name>
<sequence length="65" mass="7390">MLETSEIPLECACKGIRFCDKCLTVGGILLIDDFLSDQEEKTIMRKIDSKEWIISQSGRRKQVGI</sequence>
<evidence type="ECO:0000313" key="2">
    <source>
        <dbReference type="WBParaSite" id="PEQ_0000314201-mRNA-1"/>
    </source>
</evidence>
<keyword evidence="1" id="KW-1185">Reference proteome</keyword>
<reference evidence="2" key="1">
    <citation type="submission" date="2022-11" db="UniProtKB">
        <authorList>
            <consortium name="WormBaseParasite"/>
        </authorList>
    </citation>
    <scope>IDENTIFICATION</scope>
</reference>
<dbReference type="Proteomes" id="UP000887564">
    <property type="component" value="Unplaced"/>
</dbReference>